<dbReference type="PANTHER" id="PTHR21008">
    <property type="entry name" value="S-ADENOSYLMETHIONINE SENSOR UPSTREAM OF MTORC1-RELATED"/>
    <property type="match status" value="1"/>
</dbReference>
<evidence type="ECO:0000256" key="5">
    <source>
        <dbReference type="SAM" id="MobiDB-lite"/>
    </source>
</evidence>
<dbReference type="InterPro" id="IPR021867">
    <property type="entry name" value="Bmt2/SAMTOR"/>
</dbReference>
<comment type="function">
    <text evidence="4">S-adenosyl-L-methionine-dependent methyltransferase that specifically methylates the N(1) position of an adenine present in helix 65 in 25S rRNA.</text>
</comment>
<dbReference type="AlphaFoldDB" id="A0A2C5XY81"/>
<dbReference type="Pfam" id="PF11968">
    <property type="entry name" value="Bmt2"/>
    <property type="match status" value="1"/>
</dbReference>
<evidence type="ECO:0000256" key="4">
    <source>
        <dbReference type="HAMAP-Rule" id="MF_03044"/>
    </source>
</evidence>
<evidence type="ECO:0000313" key="7">
    <source>
        <dbReference type="Proteomes" id="UP000226192"/>
    </source>
</evidence>
<evidence type="ECO:0000256" key="1">
    <source>
        <dbReference type="ARBA" id="ARBA00022603"/>
    </source>
</evidence>
<evidence type="ECO:0000256" key="2">
    <source>
        <dbReference type="ARBA" id="ARBA00022679"/>
    </source>
</evidence>
<comment type="caution">
    <text evidence="6">The sequence shown here is derived from an EMBL/GenBank/DDBJ whole genome shotgun (WGS) entry which is preliminary data.</text>
</comment>
<feature type="binding site" evidence="4">
    <location>
        <position position="115"/>
    </location>
    <ligand>
        <name>S-adenosyl-L-methionine</name>
        <dbReference type="ChEBI" id="CHEBI:59789"/>
    </ligand>
</feature>
<evidence type="ECO:0000256" key="3">
    <source>
        <dbReference type="ARBA" id="ARBA00022691"/>
    </source>
</evidence>
<dbReference type="EMBL" id="NJET01000190">
    <property type="protein sequence ID" value="PHH59664.1"/>
    <property type="molecule type" value="Genomic_DNA"/>
</dbReference>
<keyword evidence="4" id="KW-0539">Nucleus</keyword>
<dbReference type="PANTHER" id="PTHR21008:SF1">
    <property type="entry name" value="25S RRNA (ADENINE(2142)-N(1))-METHYLTRANSFERASE"/>
    <property type="match status" value="1"/>
</dbReference>
<accession>A0A2C5XY81</accession>
<keyword evidence="1 4" id="KW-0489">Methyltransferase</keyword>
<comment type="subcellular location">
    <subcellularLocation>
        <location evidence="4">Nucleus</location>
        <location evidence="4">Nucleolus</location>
    </subcellularLocation>
</comment>
<dbReference type="GO" id="GO:0005730">
    <property type="term" value="C:nucleolus"/>
    <property type="evidence" value="ECO:0007669"/>
    <property type="project" value="UniProtKB-SubCell"/>
</dbReference>
<evidence type="ECO:0000313" key="6">
    <source>
        <dbReference type="EMBL" id="PHH59664.1"/>
    </source>
</evidence>
<dbReference type="Proteomes" id="UP000226192">
    <property type="component" value="Unassembled WGS sequence"/>
</dbReference>
<dbReference type="EC" id="2.1.1.-" evidence="4"/>
<reference evidence="6 7" key="1">
    <citation type="submission" date="2017-06" db="EMBL/GenBank/DDBJ databases">
        <title>Ant-infecting Ophiocordyceps genomes reveal a high diversity of potential behavioral manipulation genes and a possible major role for enterotoxins.</title>
        <authorList>
            <person name="De Bekker C."/>
            <person name="Evans H.C."/>
            <person name="Brachmann A."/>
            <person name="Hughes D.P."/>
        </authorList>
    </citation>
    <scope>NUCLEOTIDE SEQUENCE [LARGE SCALE GENOMIC DNA]</scope>
    <source>
        <strain evidence="6 7">Map64</strain>
    </source>
</reference>
<keyword evidence="7" id="KW-1185">Reference proteome</keyword>
<dbReference type="HAMAP" id="MF_03044">
    <property type="entry name" value="BMT2"/>
    <property type="match status" value="1"/>
</dbReference>
<name>A0A2C5XY81_9HYPO</name>
<protein>
    <recommendedName>
        <fullName evidence="4">25S rRNA adenine-N(1) methyltransferase</fullName>
        <ecNumber evidence="4">2.1.1.-</ecNumber>
    </recommendedName>
</protein>
<comment type="similarity">
    <text evidence="4">Belongs to the BMT2 family.</text>
</comment>
<dbReference type="STRING" id="1399860.A0A2C5XY81"/>
<proteinExistence type="inferred from homology"/>
<organism evidence="6 7">
    <name type="scientific">Ophiocordyceps australis</name>
    <dbReference type="NCBI Taxonomy" id="1399860"/>
    <lineage>
        <taxon>Eukaryota</taxon>
        <taxon>Fungi</taxon>
        <taxon>Dikarya</taxon>
        <taxon>Ascomycota</taxon>
        <taxon>Pezizomycotina</taxon>
        <taxon>Sordariomycetes</taxon>
        <taxon>Hypocreomycetidae</taxon>
        <taxon>Hypocreales</taxon>
        <taxon>Ophiocordycipitaceae</taxon>
        <taxon>Ophiocordyceps</taxon>
    </lineage>
</organism>
<keyword evidence="3 4" id="KW-0949">S-adenosyl-L-methionine</keyword>
<sequence>MGLKKKKPLINLRAGRPPTANPTGSMTRKTSRTLINRIHRLEKRRLQAAEKGDRDSEVAAAADITALGGLHLYQQASLQGQSLGRGGDTSKVLLEWLPVCDMRNSKWCPRMLEVGALSSHNACTTSGLFDMIHIDLNSQEPAIIKQDFMKRPLPEREVDKFDIISLSLVLNFVPSAAARGLMLARTLSFLRTAAVDPPGATTMPFPSLFLVLPRSCVGNSRYLTQDKLAQIMNVLGYDMIKSKMSQKLAYSLWKKNLEAGPTKIKLAKVEVNPGRNRNNFAISLDL</sequence>
<keyword evidence="2 4" id="KW-0808">Transferase</keyword>
<dbReference type="GO" id="GO:0016433">
    <property type="term" value="F:rRNA (adenine) methyltransferase activity"/>
    <property type="evidence" value="ECO:0007669"/>
    <property type="project" value="UniProtKB-UniRule"/>
</dbReference>
<gene>
    <name evidence="6" type="ORF">CDD81_2787</name>
</gene>
<feature type="region of interest" description="Disordered" evidence="5">
    <location>
        <begin position="1"/>
        <end position="28"/>
    </location>
</feature>
<dbReference type="OrthoDB" id="5954793at2759"/>
<feature type="binding site" evidence="4">
    <location>
        <position position="135"/>
    </location>
    <ligand>
        <name>S-adenosyl-L-methionine</name>
        <dbReference type="ChEBI" id="CHEBI:59789"/>
    </ligand>
</feature>